<proteinExistence type="predicted"/>
<dbReference type="Proteomes" id="UP001177260">
    <property type="component" value="Unassembled WGS sequence"/>
</dbReference>
<evidence type="ECO:0000313" key="2">
    <source>
        <dbReference type="Proteomes" id="UP001177260"/>
    </source>
</evidence>
<dbReference type="EMBL" id="JAOPJF010000009">
    <property type="protein sequence ID" value="KAK1148062.1"/>
    <property type="molecule type" value="Genomic_DNA"/>
</dbReference>
<keyword evidence="2" id="KW-1185">Reference proteome</keyword>
<reference evidence="1 2" key="1">
    <citation type="journal article" date="2023" name="ACS Omega">
        <title>Identification of the Neoaspergillic Acid Biosynthesis Gene Cluster by Establishing an In Vitro CRISPR-Ribonucleoprotein Genetic System in Aspergillus melleus.</title>
        <authorList>
            <person name="Yuan B."/>
            <person name="Grau M.F."/>
            <person name="Murata R.M."/>
            <person name="Torok T."/>
            <person name="Venkateswaran K."/>
            <person name="Stajich J.E."/>
            <person name="Wang C.C.C."/>
        </authorList>
    </citation>
    <scope>NUCLEOTIDE SEQUENCE [LARGE SCALE GENOMIC DNA]</scope>
    <source>
        <strain evidence="1 2">IMV 1140</strain>
    </source>
</reference>
<accession>A0ACC3BC10</accession>
<sequence>MKYISLMLSMAGMSLAACGSLTLTSQLDVDTQVSCSTINGDVKISSEFIGSLSLSGVKKINGNLNGTNLYHASSLSFPDLEQVGGALRLTGGFNEISMPSLDTVKGGFRLASTQNLPCEPWNVLNENDRIRGRYTCQAYATPDIA</sequence>
<name>A0ACC3BC10_9EURO</name>
<comment type="caution">
    <text evidence="1">The sequence shown here is derived from an EMBL/GenBank/DDBJ whole genome shotgun (WGS) entry which is preliminary data.</text>
</comment>
<protein>
    <submittedName>
        <fullName evidence="1">Cell wall protein Ecm33</fullName>
    </submittedName>
</protein>
<organism evidence="1 2">
    <name type="scientific">Aspergillus melleus</name>
    <dbReference type="NCBI Taxonomy" id="138277"/>
    <lineage>
        <taxon>Eukaryota</taxon>
        <taxon>Fungi</taxon>
        <taxon>Dikarya</taxon>
        <taxon>Ascomycota</taxon>
        <taxon>Pezizomycotina</taxon>
        <taxon>Eurotiomycetes</taxon>
        <taxon>Eurotiomycetidae</taxon>
        <taxon>Eurotiales</taxon>
        <taxon>Aspergillaceae</taxon>
        <taxon>Aspergillus</taxon>
        <taxon>Aspergillus subgen. Circumdati</taxon>
    </lineage>
</organism>
<evidence type="ECO:0000313" key="1">
    <source>
        <dbReference type="EMBL" id="KAK1148062.1"/>
    </source>
</evidence>
<gene>
    <name evidence="1" type="primary">ecm33_4</name>
    <name evidence="1" type="ORF">N8T08_010697</name>
</gene>